<evidence type="ECO:0000256" key="4">
    <source>
        <dbReference type="ARBA" id="ARBA00022475"/>
    </source>
</evidence>
<dbReference type="Gene3D" id="1.20.1740.10">
    <property type="entry name" value="Amino acid/polyamine transporter I"/>
    <property type="match status" value="1"/>
</dbReference>
<comment type="subcellular location">
    <subcellularLocation>
        <location evidence="1 8">Cell membrane</location>
        <topology evidence="1 8">Multi-pass membrane protein</topology>
    </subcellularLocation>
</comment>
<keyword evidence="6 8" id="KW-1133">Transmembrane helix</keyword>
<dbReference type="PRINTS" id="PR00175">
    <property type="entry name" value="NAALASMPORT"/>
</dbReference>
<dbReference type="Proteomes" id="UP000824496">
    <property type="component" value="Chromosome"/>
</dbReference>
<feature type="transmembrane region" description="Helical" evidence="8">
    <location>
        <begin position="105"/>
        <end position="131"/>
    </location>
</feature>
<dbReference type="NCBIfam" id="TIGR00835">
    <property type="entry name" value="agcS"/>
    <property type="match status" value="1"/>
</dbReference>
<feature type="transmembrane region" description="Helical" evidence="8">
    <location>
        <begin position="440"/>
        <end position="460"/>
    </location>
</feature>
<dbReference type="InterPro" id="IPR001463">
    <property type="entry name" value="Na/Ala_symport"/>
</dbReference>
<feature type="transmembrane region" description="Helical" evidence="8">
    <location>
        <begin position="290"/>
        <end position="307"/>
    </location>
</feature>
<feature type="region of interest" description="Disordered" evidence="9">
    <location>
        <begin position="537"/>
        <end position="557"/>
    </location>
</feature>
<accession>A0ABN6K644</accession>
<dbReference type="PANTHER" id="PTHR30330">
    <property type="entry name" value="AGSS FAMILY TRANSPORTER, SODIUM-ALANINE"/>
    <property type="match status" value="1"/>
</dbReference>
<dbReference type="Pfam" id="PF01235">
    <property type="entry name" value="Na_Ala_symp"/>
    <property type="match status" value="1"/>
</dbReference>
<name>A0ABN6K644_9ACTO</name>
<keyword evidence="7 8" id="KW-0472">Membrane</keyword>
<reference evidence="10 11" key="1">
    <citation type="submission" date="2021-08" db="EMBL/GenBank/DDBJ databases">
        <title>Whole genome sequence of novel Actinomyces species strain MAS-1.</title>
        <authorList>
            <person name="Saito M."/>
            <person name="Kuwahara N."/>
            <person name="Takizawa T."/>
            <person name="Gotouda H."/>
            <person name="Ochiai T."/>
        </authorList>
    </citation>
    <scope>NUCLEOTIDE SEQUENCE [LARGE SCALE GENOMIC DNA]</scope>
    <source>
        <strain evidence="10 11">MAS-1</strain>
    </source>
</reference>
<proteinExistence type="inferred from homology"/>
<sequence length="557" mass="58421">MEDRDVRLLVRPGGTMPMIPLSAPQTRTGVLDQLTDAVDSVLAPATEALGNVSDKLYGGLLIWLLVGIGLYFTVRTDGVQLRHFPNMVRTILVSRSAAHEGISPFQAFAVGIASRVGTGNIIGVAIAITMGGPSAVFWMWMVALVGMATGFVESTLAQMYKIPNPDGSFRGGPAYYIQRGLGSKAWASIFAVVITFVFGFAYEATQANAISTTLKSTFNISPWITAVLLVLITGPIIFNGIRLVARVAEWLAPIMAMAYVILAAVVLLLNLDAIPGIMMSFVKDAFSGDVAFYGISGGLYAAAINGVKRGLFSNEAGQGSVPNVAATATTSHPVHQGFIQSLGVFVDTIIVCTATALIVLLSGVYDPARAALDPDAARVAAGSLTSTSVAEVLGPWSANLMAAIIFVFAYSSLLGNFTYAEINIDFLRGGAASRAWHTGLRVMILVAAFVGSVAELTFVWNLSDVAMGLMAIINIVAIALLGKWAFGALRDWEAQHRAVREGRQSEIRFIATDNPYLPGALPGDIWAADGAAHRGASAAGTAGAGSTEDAGGETARA</sequence>
<keyword evidence="11" id="KW-1185">Reference proteome</keyword>
<evidence type="ECO:0000256" key="5">
    <source>
        <dbReference type="ARBA" id="ARBA00022692"/>
    </source>
</evidence>
<feature type="transmembrane region" description="Helical" evidence="8">
    <location>
        <begin position="250"/>
        <end position="270"/>
    </location>
</feature>
<keyword evidence="8" id="KW-0769">Symport</keyword>
<evidence type="ECO:0000256" key="7">
    <source>
        <dbReference type="ARBA" id="ARBA00023136"/>
    </source>
</evidence>
<evidence type="ECO:0000256" key="6">
    <source>
        <dbReference type="ARBA" id="ARBA00022989"/>
    </source>
</evidence>
<gene>
    <name evidence="10" type="ORF">MANAM107_19930</name>
</gene>
<evidence type="ECO:0000256" key="3">
    <source>
        <dbReference type="ARBA" id="ARBA00022448"/>
    </source>
</evidence>
<feature type="transmembrane region" description="Helical" evidence="8">
    <location>
        <begin position="466"/>
        <end position="486"/>
    </location>
</feature>
<evidence type="ECO:0000313" key="11">
    <source>
        <dbReference type="Proteomes" id="UP000824496"/>
    </source>
</evidence>
<comment type="similarity">
    <text evidence="2 8">Belongs to the alanine or glycine:cation symporter (AGCS) (TC 2.A.25) family.</text>
</comment>
<dbReference type="PANTHER" id="PTHR30330:SF1">
    <property type="entry name" value="AMINO-ACID CARRIER PROTEIN ALST"/>
    <property type="match status" value="1"/>
</dbReference>
<feature type="transmembrane region" description="Helical" evidence="8">
    <location>
        <begin position="137"/>
        <end position="160"/>
    </location>
</feature>
<feature type="transmembrane region" description="Helical" evidence="8">
    <location>
        <begin position="396"/>
        <end position="419"/>
    </location>
</feature>
<evidence type="ECO:0000256" key="9">
    <source>
        <dbReference type="SAM" id="MobiDB-lite"/>
    </source>
</evidence>
<keyword evidence="3 8" id="KW-0813">Transport</keyword>
<evidence type="ECO:0000256" key="1">
    <source>
        <dbReference type="ARBA" id="ARBA00004651"/>
    </source>
</evidence>
<evidence type="ECO:0000256" key="2">
    <source>
        <dbReference type="ARBA" id="ARBA00009261"/>
    </source>
</evidence>
<dbReference type="EMBL" id="AP025017">
    <property type="protein sequence ID" value="BDA65159.1"/>
    <property type="molecule type" value="Genomic_DNA"/>
</dbReference>
<feature type="transmembrane region" description="Helical" evidence="8">
    <location>
        <begin position="181"/>
        <end position="200"/>
    </location>
</feature>
<evidence type="ECO:0000256" key="8">
    <source>
        <dbReference type="RuleBase" id="RU363064"/>
    </source>
</evidence>
<protein>
    <submittedName>
        <fullName evidence="10">Sodium:alanine symporter</fullName>
    </submittedName>
</protein>
<feature type="transmembrane region" description="Helical" evidence="8">
    <location>
        <begin position="220"/>
        <end position="238"/>
    </location>
</feature>
<keyword evidence="5 8" id="KW-0812">Transmembrane</keyword>
<evidence type="ECO:0000313" key="10">
    <source>
        <dbReference type="EMBL" id="BDA65159.1"/>
    </source>
</evidence>
<feature type="transmembrane region" description="Helical" evidence="8">
    <location>
        <begin position="56"/>
        <end position="74"/>
    </location>
</feature>
<keyword evidence="4 8" id="KW-1003">Cell membrane</keyword>
<organism evidence="10 11">
    <name type="scientific">Actinomyces capricornis</name>
    <dbReference type="NCBI Taxonomy" id="2755559"/>
    <lineage>
        <taxon>Bacteria</taxon>
        <taxon>Bacillati</taxon>
        <taxon>Actinomycetota</taxon>
        <taxon>Actinomycetes</taxon>
        <taxon>Actinomycetales</taxon>
        <taxon>Actinomycetaceae</taxon>
        <taxon>Actinomyces</taxon>
    </lineage>
</organism>
<feature type="transmembrane region" description="Helical" evidence="8">
    <location>
        <begin position="342"/>
        <end position="365"/>
    </location>
</feature>